<name>A0A2Z4FI09_9DELT</name>
<dbReference type="Proteomes" id="UP000249799">
    <property type="component" value="Chromosome"/>
</dbReference>
<dbReference type="PANTHER" id="PTHR47755">
    <property type="entry name" value="CELL DIVISION PROTEIN FTSX"/>
    <property type="match status" value="1"/>
</dbReference>
<proteinExistence type="predicted"/>
<evidence type="ECO:0000313" key="3">
    <source>
        <dbReference type="Proteomes" id="UP000249799"/>
    </source>
</evidence>
<dbReference type="AlphaFoldDB" id="A0A2Z4FI09"/>
<organism evidence="2 3">
    <name type="scientific">Bradymonas sediminis</name>
    <dbReference type="NCBI Taxonomy" id="1548548"/>
    <lineage>
        <taxon>Bacteria</taxon>
        <taxon>Deltaproteobacteria</taxon>
        <taxon>Bradymonadales</taxon>
        <taxon>Bradymonadaceae</taxon>
        <taxon>Bradymonas</taxon>
    </lineage>
</organism>
<dbReference type="Pfam" id="PF18075">
    <property type="entry name" value="FtsX_ECD"/>
    <property type="match status" value="1"/>
</dbReference>
<protein>
    <recommendedName>
        <fullName evidence="1">FtsX extracellular domain-containing protein</fullName>
    </recommendedName>
</protein>
<evidence type="ECO:0000259" key="1">
    <source>
        <dbReference type="Pfam" id="PF18075"/>
    </source>
</evidence>
<evidence type="ECO:0000313" key="2">
    <source>
        <dbReference type="EMBL" id="AWV88326.1"/>
    </source>
</evidence>
<gene>
    <name evidence="2" type="ORF">DN745_02800</name>
</gene>
<dbReference type="GO" id="GO:0016020">
    <property type="term" value="C:membrane"/>
    <property type="evidence" value="ECO:0007669"/>
    <property type="project" value="InterPro"/>
</dbReference>
<keyword evidence="3" id="KW-1185">Reference proteome</keyword>
<dbReference type="KEGG" id="bsed:DN745_02800"/>
<reference evidence="2 3" key="1">
    <citation type="submission" date="2018-06" db="EMBL/GenBank/DDBJ databases">
        <title>Lujinxingia sediminis gen. nov. sp. nov., a new facultative anaerobic member of the class Deltaproteobacteria, and proposal of Lujinxingaceae fam. nov.</title>
        <authorList>
            <person name="Guo L.-Y."/>
            <person name="Li C.-M."/>
            <person name="Wang S."/>
            <person name="Du Z.-J."/>
        </authorList>
    </citation>
    <scope>NUCLEOTIDE SEQUENCE [LARGE SCALE GENOMIC DNA]</scope>
    <source>
        <strain evidence="2 3">FA350</strain>
    </source>
</reference>
<dbReference type="GO" id="GO:0032153">
    <property type="term" value="C:cell division site"/>
    <property type="evidence" value="ECO:0007669"/>
    <property type="project" value="TreeGrafter"/>
</dbReference>
<sequence length="300" mass="32651">MLRPANEALKERLFESATATTVLAFSMIIPCLIALFGVFFADTAKSYLSVYRPVVYLSAEAGEAQAKQLAEEVGKWSGVGEVEVRAPQQAFETLQQRVGEQEVSRLGVTPKMLPYSLVLVPTVPLVGHIDLIAQVEGLPARTHVATVDVPSAKAARTLIAARWLLTAGIVLLFVVLIIGIAQMRILLMQLADDEEKEARLLAFFGAPESGFRRATLTRGVTLGLWAGLLALILLAMMLFIWHYARPAIFGLEDATLGWAWLIIVVPILLGPAAGFLAAGLVNRKRLKRNDTDDLGLEILL</sequence>
<dbReference type="GO" id="GO:0051301">
    <property type="term" value="P:cell division"/>
    <property type="evidence" value="ECO:0007669"/>
    <property type="project" value="InterPro"/>
</dbReference>
<accession>A0A2Z4FI09</accession>
<feature type="domain" description="FtsX extracellular" evidence="1">
    <location>
        <begin position="55"/>
        <end position="130"/>
    </location>
</feature>
<dbReference type="RefSeq" id="WP_111331969.1">
    <property type="nucleotide sequence ID" value="NZ_CP030032.1"/>
</dbReference>
<dbReference type="InterPro" id="IPR040690">
    <property type="entry name" value="FtsX_ECD"/>
</dbReference>
<dbReference type="EMBL" id="CP030032">
    <property type="protein sequence ID" value="AWV88326.1"/>
    <property type="molecule type" value="Genomic_DNA"/>
</dbReference>
<dbReference type="InterPro" id="IPR004513">
    <property type="entry name" value="FtsX"/>
</dbReference>
<dbReference type="PANTHER" id="PTHR47755:SF1">
    <property type="entry name" value="CELL DIVISION PROTEIN FTSX"/>
    <property type="match status" value="1"/>
</dbReference>